<reference evidence="1 2" key="1">
    <citation type="journal article" date="2020" name="Cell">
        <title>Large-Scale Comparative Analyses of Tick Genomes Elucidate Their Genetic Diversity and Vector Capacities.</title>
        <authorList>
            <consortium name="Tick Genome and Microbiome Consortium (TIGMIC)"/>
            <person name="Jia N."/>
            <person name="Wang J."/>
            <person name="Shi W."/>
            <person name="Du L."/>
            <person name="Sun Y."/>
            <person name="Zhan W."/>
            <person name="Jiang J.F."/>
            <person name="Wang Q."/>
            <person name="Zhang B."/>
            <person name="Ji P."/>
            <person name="Bell-Sakyi L."/>
            <person name="Cui X.M."/>
            <person name="Yuan T.T."/>
            <person name="Jiang B.G."/>
            <person name="Yang W.F."/>
            <person name="Lam T.T."/>
            <person name="Chang Q.C."/>
            <person name="Ding S.J."/>
            <person name="Wang X.J."/>
            <person name="Zhu J.G."/>
            <person name="Ruan X.D."/>
            <person name="Zhao L."/>
            <person name="Wei J.T."/>
            <person name="Ye R.Z."/>
            <person name="Que T.C."/>
            <person name="Du C.H."/>
            <person name="Zhou Y.H."/>
            <person name="Cheng J.X."/>
            <person name="Dai P.F."/>
            <person name="Guo W.B."/>
            <person name="Han X.H."/>
            <person name="Huang E.J."/>
            <person name="Li L.F."/>
            <person name="Wei W."/>
            <person name="Gao Y.C."/>
            <person name="Liu J.Z."/>
            <person name="Shao H.Z."/>
            <person name="Wang X."/>
            <person name="Wang C.C."/>
            <person name="Yang T.C."/>
            <person name="Huo Q.B."/>
            <person name="Li W."/>
            <person name="Chen H.Y."/>
            <person name="Chen S.E."/>
            <person name="Zhou L.G."/>
            <person name="Ni X.B."/>
            <person name="Tian J.H."/>
            <person name="Sheng Y."/>
            <person name="Liu T."/>
            <person name="Pan Y.S."/>
            <person name="Xia L.Y."/>
            <person name="Li J."/>
            <person name="Zhao F."/>
            <person name="Cao W.C."/>
        </authorList>
    </citation>
    <scope>NUCLEOTIDE SEQUENCE [LARGE SCALE GENOMIC DNA]</scope>
    <source>
        <strain evidence="1">Iper-2018</strain>
    </source>
</reference>
<organism evidence="1 2">
    <name type="scientific">Ixodes persulcatus</name>
    <name type="common">Taiga tick</name>
    <dbReference type="NCBI Taxonomy" id="34615"/>
    <lineage>
        <taxon>Eukaryota</taxon>
        <taxon>Metazoa</taxon>
        <taxon>Ecdysozoa</taxon>
        <taxon>Arthropoda</taxon>
        <taxon>Chelicerata</taxon>
        <taxon>Arachnida</taxon>
        <taxon>Acari</taxon>
        <taxon>Parasitiformes</taxon>
        <taxon>Ixodida</taxon>
        <taxon>Ixodoidea</taxon>
        <taxon>Ixodidae</taxon>
        <taxon>Ixodinae</taxon>
        <taxon>Ixodes</taxon>
    </lineage>
</organism>
<evidence type="ECO:0000313" key="1">
    <source>
        <dbReference type="EMBL" id="KAG0414044.1"/>
    </source>
</evidence>
<sequence length="430" mass="44668">MLAKFIVVYMAASIHAENPLLGPGLSPGAYRGAGYADPVYPSVPFSFGYDTVDEFGTKLFHKEDADASNSRTGSYGYTDANGLFRRVNYVADAGGFRATVDTNEPGTAPGQSADAVFNANPVVRGPGARAPGTFGASAYGTAAAPAYGYGGKYGYAKNPYVPLGYGSCQNIPGSLWIQQLQTSHGQAFKDESYHFSMLAKLIVVYMAASIHAETPLLGPGLIPGAYRGAGYADPVYPSVPFSFGYDTVDEFGTKLFHKEDADASNSRTGSYGYTDANGLFRRVNYVADAGGFRATVDTNEPGTAPGQSADAVFNAKPVVSGLGARAPGTFGASAYGTAAAPAYGYGGKYGYAKDPYVRVGYGQAGYSQAGYGLAGYGASGYGPAGYGSAGYGPAGYDATGYGRPGYGLPAHDKYQSGHHVYGHHGYKVRS</sequence>
<keyword evidence="2" id="KW-1185">Reference proteome</keyword>
<proteinExistence type="predicted"/>
<protein>
    <submittedName>
        <fullName evidence="1">Uncharacterized protein</fullName>
    </submittedName>
</protein>
<dbReference type="Proteomes" id="UP000805193">
    <property type="component" value="Unassembled WGS sequence"/>
</dbReference>
<evidence type="ECO:0000313" key="2">
    <source>
        <dbReference type="Proteomes" id="UP000805193"/>
    </source>
</evidence>
<comment type="caution">
    <text evidence="1">The sequence shown here is derived from an EMBL/GenBank/DDBJ whole genome shotgun (WGS) entry which is preliminary data.</text>
</comment>
<name>A0AC60P473_IXOPE</name>
<gene>
    <name evidence="1" type="ORF">HPB47_008797</name>
</gene>
<accession>A0AC60P473</accession>
<dbReference type="EMBL" id="JABSTQ010011210">
    <property type="protein sequence ID" value="KAG0414044.1"/>
    <property type="molecule type" value="Genomic_DNA"/>
</dbReference>